<name>A0ACB9SJL1_HOLOL</name>
<protein>
    <submittedName>
        <fullName evidence="1">Homeobox protein</fullName>
    </submittedName>
</protein>
<evidence type="ECO:0000313" key="2">
    <source>
        <dbReference type="Proteomes" id="UP001056778"/>
    </source>
</evidence>
<keyword evidence="1" id="KW-0238">DNA-binding</keyword>
<comment type="caution">
    <text evidence="1">The sequence shown here is derived from an EMBL/GenBank/DDBJ whole genome shotgun (WGS) entry which is preliminary data.</text>
</comment>
<keyword evidence="2" id="KW-1185">Reference proteome</keyword>
<dbReference type="Proteomes" id="UP001056778">
    <property type="component" value="Chromosome 9"/>
</dbReference>
<proteinExistence type="predicted"/>
<sequence>MDRHHEYTTQNDLENANNLTQNYQNRTSFLIEDILYRQKNDANSDRSYENPMQISFNRESPKLDNNDKLSYHHHQQIQKNLDKPQQRLEKPAYNYFQPGIVQNGLGCVQSFQGGENGYIQVMGALGAYLQTPYKNMTDPYFLTQGLPFPHGLFGTSTEISLNALKHCRRRKARTVFSDPQLTGLEKRFAAQRYLSTPERVELAGALSLSETQVKTWFQNRRMKHKKQMRKVQDDKNPSNNNSSSSTQHLTASSSNGSEKLHDTPVDFSSRNLQMDTPKRGAPDPNYVLSPSSCHSKDSDVSDCDSDIDIVGDAKSVPPYSYKGA</sequence>
<keyword evidence="1" id="KW-0371">Homeobox</keyword>
<organism evidence="1 2">
    <name type="scientific">Holotrichia oblita</name>
    <name type="common">Chafer beetle</name>
    <dbReference type="NCBI Taxonomy" id="644536"/>
    <lineage>
        <taxon>Eukaryota</taxon>
        <taxon>Metazoa</taxon>
        <taxon>Ecdysozoa</taxon>
        <taxon>Arthropoda</taxon>
        <taxon>Hexapoda</taxon>
        <taxon>Insecta</taxon>
        <taxon>Pterygota</taxon>
        <taxon>Neoptera</taxon>
        <taxon>Endopterygota</taxon>
        <taxon>Coleoptera</taxon>
        <taxon>Polyphaga</taxon>
        <taxon>Scarabaeiformia</taxon>
        <taxon>Scarabaeidae</taxon>
        <taxon>Melolonthinae</taxon>
        <taxon>Holotrichia</taxon>
    </lineage>
</organism>
<gene>
    <name evidence="1" type="ORF">MML48_9g00011457</name>
</gene>
<reference evidence="1" key="1">
    <citation type="submission" date="2022-04" db="EMBL/GenBank/DDBJ databases">
        <title>Chromosome-scale genome assembly of Holotrichia oblita Faldermann.</title>
        <authorList>
            <person name="Rongchong L."/>
        </authorList>
    </citation>
    <scope>NUCLEOTIDE SEQUENCE</scope>
    <source>
        <strain evidence="1">81SQS9</strain>
    </source>
</reference>
<evidence type="ECO:0000313" key="1">
    <source>
        <dbReference type="EMBL" id="KAI4454659.1"/>
    </source>
</evidence>
<accession>A0ACB9SJL1</accession>
<dbReference type="EMBL" id="CM043023">
    <property type="protein sequence ID" value="KAI4454659.1"/>
    <property type="molecule type" value="Genomic_DNA"/>
</dbReference>